<dbReference type="Gene3D" id="3.30.40.10">
    <property type="entry name" value="Zinc/RING finger domain, C3HC4 (zinc finger)"/>
    <property type="match status" value="1"/>
</dbReference>
<dbReference type="InterPro" id="IPR013083">
    <property type="entry name" value="Znf_RING/FYVE/PHD"/>
</dbReference>
<comment type="catalytic activity">
    <reaction evidence="1">
        <text>[E2 ubiquitin-conjugating enzyme]-S-ubiquitinyl-L-cysteine + [acceptor protein]-L-lysine = [E2 ubiquitin-conjugating enzyme]-L-cysteine + [acceptor protein]-N(6)-ubiquitinyl-L-lysine.</text>
        <dbReference type="EC" id="2.3.2.31"/>
    </reaction>
</comment>
<keyword evidence="11" id="KW-0862">Zinc</keyword>
<evidence type="ECO:0000256" key="7">
    <source>
        <dbReference type="ARBA" id="ARBA00022723"/>
    </source>
</evidence>
<evidence type="ECO:0000256" key="11">
    <source>
        <dbReference type="ARBA" id="ARBA00022833"/>
    </source>
</evidence>
<evidence type="ECO:0000259" key="14">
    <source>
        <dbReference type="PROSITE" id="PS50089"/>
    </source>
</evidence>
<dbReference type="SMART" id="SM00647">
    <property type="entry name" value="IBR"/>
    <property type="match status" value="2"/>
</dbReference>
<reference evidence="16" key="2">
    <citation type="submission" date="2023-06" db="EMBL/GenBank/DDBJ databases">
        <authorList>
            <person name="Ma L."/>
            <person name="Liu K.-W."/>
            <person name="Li Z."/>
            <person name="Hsiao Y.-Y."/>
            <person name="Qi Y."/>
            <person name="Fu T."/>
            <person name="Tang G."/>
            <person name="Zhang D."/>
            <person name="Sun W.-H."/>
            <person name="Liu D.-K."/>
            <person name="Li Y."/>
            <person name="Chen G.-Z."/>
            <person name="Liu X.-D."/>
            <person name="Liao X.-Y."/>
            <person name="Jiang Y.-T."/>
            <person name="Yu X."/>
            <person name="Hao Y."/>
            <person name="Huang J."/>
            <person name="Zhao X.-W."/>
            <person name="Ke S."/>
            <person name="Chen Y.-Y."/>
            <person name="Wu W.-L."/>
            <person name="Hsu J.-L."/>
            <person name="Lin Y.-F."/>
            <person name="Huang M.-D."/>
            <person name="Li C.-Y."/>
            <person name="Huang L."/>
            <person name="Wang Z.-W."/>
            <person name="Zhao X."/>
            <person name="Zhong W.-Y."/>
            <person name="Peng D.-H."/>
            <person name="Ahmad S."/>
            <person name="Lan S."/>
            <person name="Zhang J.-S."/>
            <person name="Tsai W.-C."/>
            <person name="Van De Peer Y."/>
            <person name="Liu Z.-J."/>
        </authorList>
    </citation>
    <scope>NUCLEOTIDE SEQUENCE</scope>
    <source>
        <strain evidence="16">CP</strain>
        <tissue evidence="16">Leaves</tissue>
    </source>
</reference>
<organism evidence="16 17">
    <name type="scientific">Acorus calamus</name>
    <name type="common">Sweet flag</name>
    <dbReference type="NCBI Taxonomy" id="4465"/>
    <lineage>
        <taxon>Eukaryota</taxon>
        <taxon>Viridiplantae</taxon>
        <taxon>Streptophyta</taxon>
        <taxon>Embryophyta</taxon>
        <taxon>Tracheophyta</taxon>
        <taxon>Spermatophyta</taxon>
        <taxon>Magnoliopsida</taxon>
        <taxon>Liliopsida</taxon>
        <taxon>Acoraceae</taxon>
        <taxon>Acorus</taxon>
    </lineage>
</organism>
<feature type="compositionally biased region" description="Basic residues" evidence="13">
    <location>
        <begin position="1"/>
        <end position="11"/>
    </location>
</feature>
<keyword evidence="6" id="KW-0808">Transferase</keyword>
<keyword evidence="7" id="KW-0479">Metal-binding</keyword>
<dbReference type="CDD" id="cd22584">
    <property type="entry name" value="Rcat_RBR_unk"/>
    <property type="match status" value="1"/>
</dbReference>
<dbReference type="SUPFAM" id="SSF57850">
    <property type="entry name" value="RING/U-box"/>
    <property type="match status" value="3"/>
</dbReference>
<dbReference type="AlphaFoldDB" id="A0AAV9CGB0"/>
<feature type="region of interest" description="Disordered" evidence="13">
    <location>
        <begin position="69"/>
        <end position="92"/>
    </location>
</feature>
<dbReference type="InterPro" id="IPR002867">
    <property type="entry name" value="IBR_dom"/>
</dbReference>
<evidence type="ECO:0000256" key="3">
    <source>
        <dbReference type="ARBA" id="ARBA00003976"/>
    </source>
</evidence>
<dbReference type="GO" id="GO:0008270">
    <property type="term" value="F:zinc ion binding"/>
    <property type="evidence" value="ECO:0007669"/>
    <property type="project" value="UniProtKB-KW"/>
</dbReference>
<keyword evidence="17" id="KW-1185">Reference proteome</keyword>
<reference evidence="16" key="1">
    <citation type="journal article" date="2023" name="Nat. Commun.">
        <title>Diploid and tetraploid genomes of Acorus and the evolution of monocots.</title>
        <authorList>
            <person name="Ma L."/>
            <person name="Liu K.W."/>
            <person name="Li Z."/>
            <person name="Hsiao Y.Y."/>
            <person name="Qi Y."/>
            <person name="Fu T."/>
            <person name="Tang G.D."/>
            <person name="Zhang D."/>
            <person name="Sun W.H."/>
            <person name="Liu D.K."/>
            <person name="Li Y."/>
            <person name="Chen G.Z."/>
            <person name="Liu X.D."/>
            <person name="Liao X.Y."/>
            <person name="Jiang Y.T."/>
            <person name="Yu X."/>
            <person name="Hao Y."/>
            <person name="Huang J."/>
            <person name="Zhao X.W."/>
            <person name="Ke S."/>
            <person name="Chen Y.Y."/>
            <person name="Wu W.L."/>
            <person name="Hsu J.L."/>
            <person name="Lin Y.F."/>
            <person name="Huang M.D."/>
            <person name="Li C.Y."/>
            <person name="Huang L."/>
            <person name="Wang Z.W."/>
            <person name="Zhao X."/>
            <person name="Zhong W.Y."/>
            <person name="Peng D.H."/>
            <person name="Ahmad S."/>
            <person name="Lan S."/>
            <person name="Zhang J.S."/>
            <person name="Tsai W.C."/>
            <person name="Van de Peer Y."/>
            <person name="Liu Z.J."/>
        </authorList>
    </citation>
    <scope>NUCLEOTIDE SEQUENCE</scope>
    <source>
        <strain evidence="16">CP</strain>
    </source>
</reference>
<dbReference type="Pfam" id="PF01485">
    <property type="entry name" value="IBR"/>
    <property type="match status" value="1"/>
</dbReference>
<evidence type="ECO:0000256" key="1">
    <source>
        <dbReference type="ARBA" id="ARBA00001798"/>
    </source>
</evidence>
<evidence type="ECO:0000256" key="6">
    <source>
        <dbReference type="ARBA" id="ARBA00022679"/>
    </source>
</evidence>
<dbReference type="Proteomes" id="UP001180020">
    <property type="component" value="Unassembled WGS sequence"/>
</dbReference>
<evidence type="ECO:0000256" key="13">
    <source>
        <dbReference type="SAM" id="MobiDB-lite"/>
    </source>
</evidence>
<keyword evidence="8" id="KW-0677">Repeat</keyword>
<evidence type="ECO:0000313" key="16">
    <source>
        <dbReference type="EMBL" id="KAK1287995.1"/>
    </source>
</evidence>
<gene>
    <name evidence="16" type="ORF">QJS10_CPB19g01976</name>
</gene>
<evidence type="ECO:0000256" key="5">
    <source>
        <dbReference type="ARBA" id="ARBA00012251"/>
    </source>
</evidence>
<comment type="similarity">
    <text evidence="4">Belongs to the RBR family. Ariadne subfamily.</text>
</comment>
<dbReference type="InterPro" id="IPR017907">
    <property type="entry name" value="Znf_RING_CS"/>
</dbReference>
<feature type="domain" description="RING-type" evidence="14">
    <location>
        <begin position="94"/>
        <end position="139"/>
    </location>
</feature>
<proteinExistence type="inferred from homology"/>
<feature type="domain" description="RING-type" evidence="15">
    <location>
        <begin position="90"/>
        <end position="295"/>
    </location>
</feature>
<evidence type="ECO:0000256" key="9">
    <source>
        <dbReference type="ARBA" id="ARBA00022771"/>
    </source>
</evidence>
<dbReference type="InterPro" id="IPR001841">
    <property type="entry name" value="Znf_RING"/>
</dbReference>
<evidence type="ECO:0000313" key="17">
    <source>
        <dbReference type="Proteomes" id="UP001180020"/>
    </source>
</evidence>
<dbReference type="CDD" id="cd22582">
    <property type="entry name" value="BRcat_RBR_unk"/>
    <property type="match status" value="1"/>
</dbReference>
<evidence type="ECO:0000256" key="2">
    <source>
        <dbReference type="ARBA" id="ARBA00001947"/>
    </source>
</evidence>
<keyword evidence="10" id="KW-0833">Ubl conjugation pathway</keyword>
<dbReference type="GO" id="GO:0016567">
    <property type="term" value="P:protein ubiquitination"/>
    <property type="evidence" value="ECO:0007669"/>
    <property type="project" value="InterPro"/>
</dbReference>
<dbReference type="EC" id="2.3.2.31" evidence="5"/>
<dbReference type="InterPro" id="IPR044066">
    <property type="entry name" value="TRIAD_supradom"/>
</dbReference>
<dbReference type="Pfam" id="PF00097">
    <property type="entry name" value="zf-C3HC4"/>
    <property type="match status" value="1"/>
</dbReference>
<dbReference type="Gene3D" id="1.20.120.1750">
    <property type="match status" value="1"/>
</dbReference>
<accession>A0AAV9CGB0</accession>
<evidence type="ECO:0000256" key="12">
    <source>
        <dbReference type="PROSITE-ProRule" id="PRU00175"/>
    </source>
</evidence>
<dbReference type="PANTHER" id="PTHR11685">
    <property type="entry name" value="RBR FAMILY RING FINGER AND IBR DOMAIN-CONTAINING"/>
    <property type="match status" value="1"/>
</dbReference>
<protein>
    <recommendedName>
        <fullName evidence="5">RBR-type E3 ubiquitin transferase</fullName>
        <ecNumber evidence="5">2.3.2.31</ecNumber>
    </recommendedName>
</protein>
<evidence type="ECO:0000256" key="8">
    <source>
        <dbReference type="ARBA" id="ARBA00022737"/>
    </source>
</evidence>
<feature type="region of interest" description="Disordered" evidence="13">
    <location>
        <begin position="1"/>
        <end position="39"/>
    </location>
</feature>
<comment type="cofactor">
    <cofactor evidence="2">
        <name>Zn(2+)</name>
        <dbReference type="ChEBI" id="CHEBI:29105"/>
    </cofactor>
</comment>
<dbReference type="InterPro" id="IPR018957">
    <property type="entry name" value="Znf_C3HC4_RING-type"/>
</dbReference>
<dbReference type="GO" id="GO:0061630">
    <property type="term" value="F:ubiquitin protein ligase activity"/>
    <property type="evidence" value="ECO:0007669"/>
    <property type="project" value="UniProtKB-EC"/>
</dbReference>
<comment type="caution">
    <text evidence="16">The sequence shown here is derived from an EMBL/GenBank/DDBJ whole genome shotgun (WGS) entry which is preliminary data.</text>
</comment>
<name>A0AAV9CGB0_ACOCL</name>
<dbReference type="PROSITE" id="PS00518">
    <property type="entry name" value="ZF_RING_1"/>
    <property type="match status" value="1"/>
</dbReference>
<comment type="function">
    <text evidence="3">Might act as an E3 ubiquitin-protein ligase, or as part of E3 complex, which accepts ubiquitin from specific E2 ubiquitin-conjugating enzymes and then transfers it to substrates.</text>
</comment>
<feature type="compositionally biased region" description="Low complexity" evidence="13">
    <location>
        <begin position="80"/>
        <end position="92"/>
    </location>
</feature>
<dbReference type="InterPro" id="IPR031127">
    <property type="entry name" value="E3_UB_ligase_RBR"/>
</dbReference>
<keyword evidence="9 12" id="KW-0863">Zinc-finger</keyword>
<evidence type="ECO:0000256" key="10">
    <source>
        <dbReference type="ARBA" id="ARBA00022786"/>
    </source>
</evidence>
<evidence type="ECO:0000259" key="15">
    <source>
        <dbReference type="PROSITE" id="PS51873"/>
    </source>
</evidence>
<evidence type="ECO:0000256" key="4">
    <source>
        <dbReference type="ARBA" id="ARBA00005884"/>
    </source>
</evidence>
<dbReference type="PROSITE" id="PS51873">
    <property type="entry name" value="TRIAD"/>
    <property type="match status" value="1"/>
</dbReference>
<dbReference type="PROSITE" id="PS50089">
    <property type="entry name" value="ZF_RING_2"/>
    <property type="match status" value="1"/>
</dbReference>
<dbReference type="EMBL" id="JAUJYO010000019">
    <property type="protein sequence ID" value="KAK1287995.1"/>
    <property type="molecule type" value="Genomic_DNA"/>
</dbReference>
<sequence length="295" mass="34005">MKRRKDGRKVTHINVDDEDPRFIPISRTGSNKKDPIQVDRYKPIIDVDRRRKRKPSEVVEIPIESFERSSRRRKRPIGPSPSVEPGESSKSSLCGICFEPKSRDEIFLTKNCEHVFCVDCMGSYVASRIQENATDVLCPDPNCDERLEMENCRPILPKEVFDRWGDALCEAVILGSAKFYCPFKDCSALLIDEGVVFEESECPHCHRLFCAKCKVPWHPGIACKEYQKLGVDERGREDIMLKKLAKKCRWQRCVKCGFYVEKIQGCTYMKCRCGYGFCYGCGDKLKVHYCVKCKL</sequence>
<dbReference type="FunFam" id="3.30.40.10:FF:000230">
    <property type="entry name" value="RBR-type E3 ubiquitin transferase"/>
    <property type="match status" value="1"/>
</dbReference>